<dbReference type="Gene3D" id="3.30.700.10">
    <property type="entry name" value="Glycoprotein, Type 4 Pilin"/>
    <property type="match status" value="1"/>
</dbReference>
<evidence type="ECO:0000313" key="3">
    <source>
        <dbReference type="Proteomes" id="UP000322876"/>
    </source>
</evidence>
<evidence type="ECO:0000313" key="2">
    <source>
        <dbReference type="EMBL" id="KAA0257366.1"/>
    </source>
</evidence>
<dbReference type="NCBIfam" id="TIGR02532">
    <property type="entry name" value="IV_pilin_GFxxxE"/>
    <property type="match status" value="1"/>
</dbReference>
<dbReference type="Proteomes" id="UP000322876">
    <property type="component" value="Unassembled WGS sequence"/>
</dbReference>
<keyword evidence="1" id="KW-1133">Transmembrane helix</keyword>
<dbReference type="AlphaFoldDB" id="A0A5A8F066"/>
<keyword evidence="3" id="KW-1185">Reference proteome</keyword>
<dbReference type="EMBL" id="VFJB01000008">
    <property type="protein sequence ID" value="KAA0257366.1"/>
    <property type="molecule type" value="Genomic_DNA"/>
</dbReference>
<dbReference type="OrthoDB" id="6197717at2"/>
<organism evidence="2 3">
    <name type="scientific">Deferribacter autotrophicus</name>
    <dbReference type="NCBI Taxonomy" id="500465"/>
    <lineage>
        <taxon>Bacteria</taxon>
        <taxon>Pseudomonadati</taxon>
        <taxon>Deferribacterota</taxon>
        <taxon>Deferribacteres</taxon>
        <taxon>Deferribacterales</taxon>
        <taxon>Deferribacteraceae</taxon>
        <taxon>Deferribacter</taxon>
    </lineage>
</organism>
<dbReference type="PROSITE" id="PS00409">
    <property type="entry name" value="PROKAR_NTER_METHYL"/>
    <property type="match status" value="1"/>
</dbReference>
<dbReference type="SUPFAM" id="SSF54523">
    <property type="entry name" value="Pili subunits"/>
    <property type="match status" value="1"/>
</dbReference>
<name>A0A5A8F066_9BACT</name>
<reference evidence="2 3" key="1">
    <citation type="submission" date="2019-06" db="EMBL/GenBank/DDBJ databases">
        <title>Genomic insights into carbon and energy metabolism of Deferribacter autotrophicus revealed new metabolic traits in the phylum Deferribacteres.</title>
        <authorList>
            <person name="Slobodkin A.I."/>
            <person name="Slobodkina G.B."/>
            <person name="Allioux M."/>
            <person name="Alain K."/>
            <person name="Jebbar M."/>
            <person name="Shadrin V."/>
            <person name="Kublanov I.V."/>
            <person name="Toshchakov S.V."/>
            <person name="Bonch-Osmolovskaya E.A."/>
        </authorList>
    </citation>
    <scope>NUCLEOTIDE SEQUENCE [LARGE SCALE GENOMIC DNA]</scope>
    <source>
        <strain evidence="2 3">SL50</strain>
    </source>
</reference>
<proteinExistence type="predicted"/>
<evidence type="ECO:0000256" key="1">
    <source>
        <dbReference type="SAM" id="Phobius"/>
    </source>
</evidence>
<dbReference type="RefSeq" id="WP_149267039.1">
    <property type="nucleotide sequence ID" value="NZ_VFJB01000008.1"/>
</dbReference>
<feature type="transmembrane region" description="Helical" evidence="1">
    <location>
        <begin position="6"/>
        <end position="30"/>
    </location>
</feature>
<accession>A0A5A8F066</accession>
<gene>
    <name evidence="2" type="ORF">FHQ18_09980</name>
</gene>
<dbReference type="Pfam" id="PF07963">
    <property type="entry name" value="N_methyl"/>
    <property type="match status" value="1"/>
</dbReference>
<comment type="caution">
    <text evidence="2">The sequence shown here is derived from an EMBL/GenBank/DDBJ whole genome shotgun (WGS) entry which is preliminary data.</text>
</comment>
<sequence length="160" mass="17841">MNKKNYSGFTLIELILVIVILGILGSLIFAKFTSLKKDSEIVKVKAIARAFQEGVRLIHAKWIVSGASSCVENIVDDIDVKNGWPIGVNGCVFAWQDCDDILTSVLEFSPTAGYSTTKQYKGEEFKTRKVNETCEYWLASDETLKFVYNPSDGSVVLLFK</sequence>
<dbReference type="InterPro" id="IPR012902">
    <property type="entry name" value="N_methyl_site"/>
</dbReference>
<protein>
    <submittedName>
        <fullName evidence="2">Type II secretion system protein</fullName>
    </submittedName>
</protein>
<keyword evidence="1" id="KW-0472">Membrane</keyword>
<dbReference type="InterPro" id="IPR045584">
    <property type="entry name" value="Pilin-like"/>
</dbReference>
<keyword evidence="1" id="KW-0812">Transmembrane</keyword>